<dbReference type="EMBL" id="SNVX01000014">
    <property type="protein sequence ID" value="TDN53917.1"/>
    <property type="molecule type" value="Genomic_DNA"/>
</dbReference>
<sequence>MNRIYRLVWSHVAGAFVPAAEFTTGKKGKSPRSAQRKLLLNGILLAGSVSGFAHADDVQWATAYPSYAFPTTPGYNFDQVLTTGTAFTIGGGAGSTNYAAGTTLNVLGPMPVMPTPSGNGIAGRSVTVLDALPNSPGTDGGRIILIVANSDNVQGSAQPPVPVTRNNINQYSYSPSPAEPQQDEELNVEVPGLDGSFQVISTYDSTTFIPAQDTAVAGMTLPVYSANSARIMNQFGIVNVSNTGGTANVNIGANTAGTTPIAAAANTLDLLAKNSTLAQATTTGVVAGPTSAVNWQSDNYIHFRPAAVISTDVQNASAQSTKYSYTLTLPNYVEVLGKTVQVGQKSFTINTAQDIADVNDYLTGQGDYNGKPQIQYWLNAGATVNGGTIDSTVEAQRTYDAIIQGLLAQAESTAINMTYHAWEDRGVHSNNATLGTGNLRIIYADGVNATGTVTSAGSLAVDGATAVMEANANAQITNNGAINTWRSSGGSPESVGMKTTNSAAINNGVINAGLFLEKNGTNQNVNNAGATAISASGASAVANNGFINVGITNSSTHNATGIKASGTTEVENNAGKSIVITGNSHNVDGHGGAYGVDLSENASFLNHGNIWVGGTPLTAAGTPTAVNLVGSGDLTAGIYTTSANGVVNSTDGTITLLSGTRNAAGMMASGNQGTVTNNGSIVVQGKLTAGSAAANYGMFVQDNVGAATNNGSIQVQGDNNIALNVLAMNADASLTSSATGSITVGSAGGTGGSDGNPFTYRNYAVYAEGLDTHAATVDLQSTIRLLSAGAIGVHARGNATIDLGNNSSLTFENTNQIGYYAWGQGATINISNPTITDSGQTGSILFAVDNGAEFTGSTVGGNYNLNVSGTRSTGVFANGFDDLNDTNASNDVATQITTGNASIVVSGQNAVGVRVTGGAQGTISDGAIQLTGNNTTAVVIDGRDYNINGDIGDTPVATRVSSDAVIGSAAGQNGITGYNVSNLGNLTLNSGANINLQGNNSTGILLHDNGLATIAAADTTVSVAGSNNIGVDIQNAGQLTNNGTITVSGATGSANVGLRVQGSGAIVNKLGTVNATGGKAAVQLTGNGASLTVNGTGNHITAGGDADGVLIDSSGASSFTASNTTIDLTGSGAGINNNASSSNVKLNNVTINAANGPAIRTAVTFSAEGSGNILNVSGSGSGFAFMKSDGSATTGNLNIGTGYTINGNGANSVGVLAKTSGTVNSGTSITMGANAGAAIDATNASSLTNRGNIQTSSNTGSTILAANTKAFSNSGTINSSSTSNSSSLIVLNGSAANRTISNTGTVTSSSQAAKLIDATGSANNTITNSGTLSAASSTAQAVLTGSGNDSLTLSGGNTRGELTLGSGSDRFTWNSGNLNGGVTFTGNDGRDAATVGNVNLNNTTHLLSQGGTGSTLTFNGTNKAGASALIGSLAADNLATGTNIGTGWSTLTLNGATTDMRVVNDLTLSGTPVINVNNGAKLRSGDSLGTPGQATIHNYNIATTGATSLVSFDGTDQTYSGVISGSGGMERVGSGSTVLLGNNTYTGKTYIGVGSSLALGNGGTTGLLSTQTNITDDGNLIVNHSNNVALNGVISGAGNFRQTGLGVTRLGGANSYAGSTGVEKGTLLVNGVQTGTGTTTVFSNSTLGGVGKLGGDVTFNTGGAKLTPGDMGTGKFTIGGSLALADDTTSEFQLGEAYVPGGTYNDLVNVGNDLQLDGDLDVKLADGGTFLPGVYRLYNFGGALDDRGLDIVALPPTDSKYEVQTNVPQQVNLVLNFLDPTTALQFWDGDATTNHGNDGIDGNGRVDGGVGSWSPQLTGVANKWTQSSGVGNAPWAQHAFAVFQGAGSTVNITPEVIGGTLTQVVTSGMQFSSNGYTLNPVNGSELQFVATNAATGLNPANNYTAQGETAANRYFLIRVGDGGAGEDVVTTINANLVQDTDPLGATAALSGDRDSSGNLNVTRLLKTDPGTLVLNGDNRINGGVEVWNGTLQVSKDSSLGNAGTSVTLKNDATLRFGENLTTNRKIFLDKTGGGTLDAFGKIFTSNGVIGGEGKLTIEDTSAGTGAGQLVLNTANTYLGDTLVNGKNGTGTLDVNVNATGAFGKQNSTVTLNDDARVNFRSSANAQTHTFDVDGATLSFNDSASAGQSIIGLTDGTARFTGSSNAGSAKINVDADSQMVMSGSADGGTSVTTNSGLVAFVGGAQAANARIANQSGARVNLADSAGKTSVGSLSGAGSVTLGNKTLSEGNLNLNDTLSGLISGVGGGLEKVGTGILTLTADNTFTGATSVMKGVLLINGDQSAATGATSVASNATLGGEGTLGANVNVADNGHLTPGKDLNSVGVLTMNNLTLANNSQIDFQFGKSNVPDANDPLNDLLVVNGDLTLDGRLNITQTPGGKFDVGVYRVINYSGNLINNSLLLGNVPDAAQQLYVQTSVANQINLVNTSGLLLNFWDGTGGVSGILKNNGKIDGGDGVWQNSGGNDNWSTDQTDPDGTINAPFSDGAFAIFSGRKGDVTVDNSLGEVLISGAQFTTNGYVINDGVITTNTADTVIRVGDGTALGKLYTATINSQITGSGGINKTDIGTLVLNGDNSYRGGTTVSGGVLQVSGDQNLGAADTGITLNGGTFRYGEAFDTQRAWTLSGDGGTIDTNSNDVSLLSGISGSGGLTKAGDGTLTLTQDSSYTGLTTIRKGTLQLGNGGSTGSATGNILNLGTLVVNRNNTAELNGVITGTGNVIQAGSGTTVLNGLNNWTGYTLVEKGTLLAGGIGRLSAKSSHIVSENATLDTGGRSQTVANLVNQGTVNLRGGNVGSTLTVNGDYVGMDGTLKIAAQQHSPGVADKLVINGGTATGTTRLDIDVSQLGEPTTGDGIMVVQALNGATTTAQTTKDAFNIGSSRLVAGAWQYQLFAGNASGAGEDWFLRAGYNPVVPGFNSVASIVRQADLYVLGTLHQRVGDEQPWRADAPADGESRFWARYLTKTVDQHLDDATRSQSHSQYDGMQMGVDLWQNDKWRTGVYTTIMDTDSSVSGNTGMGGGSAYNSTLSTYVGGYATWTDTNGFYVDNVLQYGYHSVDLKNLSDSQTYHPDGNTVTASVEVGKPWQIGSSNWAFEPQAQLVWQWSNFDDVTLNDGANTHVGIDADSAVIGRLGARLTADYDTKIGKVKPYVRVNYWQELSGGDDSVTYRNGANSNGKTTLSASQQYSATEAAVGATWTVTNDVQAYTEVGRTWDNGDKSSVDANLSASVGMKIRF</sequence>
<dbReference type="PROSITE" id="PS51208">
    <property type="entry name" value="AUTOTRANSPORTER"/>
    <property type="match status" value="1"/>
</dbReference>
<dbReference type="SUPFAM" id="SSF51126">
    <property type="entry name" value="Pectin lyase-like"/>
    <property type="match status" value="4"/>
</dbReference>
<protein>
    <submittedName>
        <fullName evidence="3">Fibronectin-binding autotransporter adhesin</fullName>
    </submittedName>
</protein>
<dbReference type="Pfam" id="PF12951">
    <property type="entry name" value="PATR"/>
    <property type="match status" value="8"/>
</dbReference>
<dbReference type="InterPro" id="IPR051551">
    <property type="entry name" value="Autotransporter_adhesion"/>
</dbReference>
<dbReference type="InterPro" id="IPR036709">
    <property type="entry name" value="Autotransporte_beta_dom_sf"/>
</dbReference>
<reference evidence="3 4" key="1">
    <citation type="submission" date="2019-03" db="EMBL/GenBank/DDBJ databases">
        <title>Genomic analyses of the natural microbiome of Caenorhabditis elegans.</title>
        <authorList>
            <person name="Samuel B."/>
        </authorList>
    </citation>
    <scope>NUCLEOTIDE SEQUENCE [LARGE SCALE GENOMIC DNA]</scope>
    <source>
        <strain evidence="3 4">BIGb0156</strain>
    </source>
</reference>
<gene>
    <name evidence="3" type="ORF">EC847_11418</name>
</gene>
<dbReference type="InterPro" id="IPR013425">
    <property type="entry name" value="Autotrns_rpt"/>
</dbReference>
<name>A0A4R6E7G7_SCAGO</name>
<evidence type="ECO:0000256" key="1">
    <source>
        <dbReference type="ARBA" id="ARBA00022729"/>
    </source>
</evidence>
<accession>A0A4R6E7G7</accession>
<dbReference type="InterPro" id="IPR011050">
    <property type="entry name" value="Pectin_lyase_fold/virulence"/>
</dbReference>
<dbReference type="Proteomes" id="UP000295530">
    <property type="component" value="Unassembled WGS sequence"/>
</dbReference>
<dbReference type="PANTHER" id="PTHR35037:SF2">
    <property type="match status" value="1"/>
</dbReference>
<dbReference type="PANTHER" id="PTHR35037">
    <property type="entry name" value="C-TERMINAL REGION OF AIDA-LIKE PROTEIN"/>
    <property type="match status" value="1"/>
</dbReference>
<comment type="caution">
    <text evidence="3">The sequence shown here is derived from an EMBL/GenBank/DDBJ whole genome shotgun (WGS) entry which is preliminary data.</text>
</comment>
<dbReference type="InterPro" id="IPR012332">
    <property type="entry name" value="Autotransporter_pectin_lyase_C"/>
</dbReference>
<organism evidence="3 4">
    <name type="scientific">Scandinavium goeteborgense</name>
    <dbReference type="NCBI Taxonomy" id="1851514"/>
    <lineage>
        <taxon>Bacteria</taxon>
        <taxon>Pseudomonadati</taxon>
        <taxon>Pseudomonadota</taxon>
        <taxon>Gammaproteobacteria</taxon>
        <taxon>Enterobacterales</taxon>
        <taxon>Enterobacteriaceae</taxon>
        <taxon>Scandinavium</taxon>
    </lineage>
</organism>
<dbReference type="Gene3D" id="2.40.128.130">
    <property type="entry name" value="Autotransporter beta-domain"/>
    <property type="match status" value="1"/>
</dbReference>
<feature type="domain" description="Autotransporter" evidence="2">
    <location>
        <begin position="2965"/>
        <end position="3250"/>
    </location>
</feature>
<dbReference type="Pfam" id="PF13018">
    <property type="entry name" value="ESPR"/>
    <property type="match status" value="1"/>
</dbReference>
<evidence type="ECO:0000259" key="2">
    <source>
        <dbReference type="PROSITE" id="PS51208"/>
    </source>
</evidence>
<proteinExistence type="predicted"/>
<dbReference type="SUPFAM" id="SSF103515">
    <property type="entry name" value="Autotransporter"/>
    <property type="match status" value="1"/>
</dbReference>
<evidence type="ECO:0000313" key="4">
    <source>
        <dbReference type="Proteomes" id="UP000295530"/>
    </source>
</evidence>
<dbReference type="InterPro" id="IPR005546">
    <property type="entry name" value="Autotransporte_beta"/>
</dbReference>
<dbReference type="RefSeq" id="WP_133461919.1">
    <property type="nucleotide sequence ID" value="NZ_SNVX01000014.1"/>
</dbReference>
<dbReference type="Gene3D" id="2.160.20.20">
    <property type="match status" value="1"/>
</dbReference>
<evidence type="ECO:0000313" key="3">
    <source>
        <dbReference type="EMBL" id="TDN53917.1"/>
    </source>
</evidence>
<keyword evidence="4" id="KW-1185">Reference proteome</keyword>
<dbReference type="OrthoDB" id="9780507at2"/>
<dbReference type="NCBIfam" id="TIGR02601">
    <property type="entry name" value="autotrns_rpt"/>
    <property type="match status" value="6"/>
</dbReference>
<dbReference type="SMART" id="SM00869">
    <property type="entry name" value="Autotransporter"/>
    <property type="match status" value="1"/>
</dbReference>
<dbReference type="InterPro" id="IPR024973">
    <property type="entry name" value="ESPR"/>
</dbReference>
<keyword evidence="1" id="KW-0732">Signal</keyword>